<sequence length="106" mass="11984">MAGSVVDSAPTVKLNDGHLNNSRGSPVQAMYFPRLIVPFCGHITGGMRPGKKLLVVGTSYSGWKFFVSTHVSERLWMDTNFFIFTTTFKCYLQTKTPSHYFQNRTK</sequence>
<reference evidence="1" key="2">
    <citation type="submission" date="2025-08" db="UniProtKB">
        <authorList>
            <consortium name="Ensembl"/>
        </authorList>
    </citation>
    <scope>IDENTIFICATION</scope>
    <source>
        <strain evidence="1">breed Abyssinian</strain>
    </source>
</reference>
<evidence type="ECO:0000313" key="1">
    <source>
        <dbReference type="Ensembl" id="ENSFCTP00005032381.1"/>
    </source>
</evidence>
<dbReference type="GeneTree" id="ENSGT01140000286663"/>
<reference evidence="1" key="3">
    <citation type="submission" date="2025-09" db="UniProtKB">
        <authorList>
            <consortium name="Ensembl"/>
        </authorList>
    </citation>
    <scope>IDENTIFICATION</scope>
    <source>
        <strain evidence="1">breed Abyssinian</strain>
    </source>
</reference>
<proteinExistence type="predicted"/>
<reference evidence="1 2" key="1">
    <citation type="submission" date="2021-02" db="EMBL/GenBank/DDBJ databases">
        <title>Safari Cat Assemblies.</title>
        <authorList>
            <person name="Bredemeyer K.R."/>
            <person name="Murphy W.J."/>
        </authorList>
    </citation>
    <scope>NUCLEOTIDE SEQUENCE [LARGE SCALE GENOMIC DNA]</scope>
</reference>
<keyword evidence="2" id="KW-1185">Reference proteome</keyword>
<dbReference type="Proteomes" id="UP000823872">
    <property type="component" value="Chromosome C2"/>
</dbReference>
<evidence type="ECO:0000313" key="2">
    <source>
        <dbReference type="Proteomes" id="UP000823872"/>
    </source>
</evidence>
<organism evidence="1 2">
    <name type="scientific">Felis catus</name>
    <name type="common">Cat</name>
    <name type="synonym">Felis silvestris catus</name>
    <dbReference type="NCBI Taxonomy" id="9685"/>
    <lineage>
        <taxon>Eukaryota</taxon>
        <taxon>Metazoa</taxon>
        <taxon>Chordata</taxon>
        <taxon>Craniata</taxon>
        <taxon>Vertebrata</taxon>
        <taxon>Euteleostomi</taxon>
        <taxon>Mammalia</taxon>
        <taxon>Eutheria</taxon>
        <taxon>Laurasiatheria</taxon>
        <taxon>Carnivora</taxon>
        <taxon>Feliformia</taxon>
        <taxon>Felidae</taxon>
        <taxon>Felinae</taxon>
        <taxon>Felis</taxon>
    </lineage>
</organism>
<protein>
    <submittedName>
        <fullName evidence="1">Uncharacterized protein</fullName>
    </submittedName>
</protein>
<dbReference type="Ensembl" id="ENSFCTT00005045335.1">
    <property type="protein sequence ID" value="ENSFCTP00005032381.1"/>
    <property type="gene ID" value="ENSFCTG00005015883.1"/>
</dbReference>
<name>A0ABI7YBW3_FELCA</name>
<accession>A0ABI7YBW3</accession>